<evidence type="ECO:0000313" key="2">
    <source>
        <dbReference type="EMBL" id="KAJ7758348.1"/>
    </source>
</evidence>
<proteinExistence type="predicted"/>
<comment type="caution">
    <text evidence="2">The sequence shown here is derived from an EMBL/GenBank/DDBJ whole genome shotgun (WGS) entry which is preliminary data.</text>
</comment>
<dbReference type="InterPro" id="IPR036047">
    <property type="entry name" value="F-box-like_dom_sf"/>
</dbReference>
<evidence type="ECO:0000313" key="3">
    <source>
        <dbReference type="Proteomes" id="UP001215598"/>
    </source>
</evidence>
<evidence type="ECO:0000259" key="1">
    <source>
        <dbReference type="PROSITE" id="PS50181"/>
    </source>
</evidence>
<dbReference type="Gene3D" id="1.20.1280.50">
    <property type="match status" value="1"/>
</dbReference>
<sequence length="521" mass="58471">MPSRIARWTLSRAQRHQGNSAAKPEYSSFTSLPTEMLFAILEVMDDTSLHLMAAVSKRFYHLATQSLLLRYNLCPQGGPASGCLITSSDALRALRIAMTFYSGTIKSLKYLVLAPISMNKDVRRLEALLRRFRLRSTRIHKISLDFGKNIIERPVGWTIAGLAPYLLTTICGQAQSALFVVNNGLFTCKPKTLVRWNPYTRDQYYKMNMHDGTRQWVPSIRSIESLDVTYPVCTTLAPMSPWTMVVVNKRSLHTLMLSVKLSAPEWSAILPAINLPHLREVGIWAEEISAAVSTAFLNRHQTLTTLKYMSPVAEALSTTDKALVLSRLQHLTALAHYIVHTCTFTCTFTRSLQGNALPASPFPVLTHVELFPDACFYGALRLLSLHAPLTQLTLWFITPALMPPIFPIPTTHESPPAWPIFPRIDALALNKYELLLGGGDEFEELREDSIYTGAARLPAFVAHVFPGLRTLELNHTFPKKAGTQAENHAIWKRKGELVKRIARANAGVERYYVDKEFFAPP</sequence>
<feature type="domain" description="F-box" evidence="1">
    <location>
        <begin position="26"/>
        <end position="72"/>
    </location>
</feature>
<dbReference type="InterPro" id="IPR001810">
    <property type="entry name" value="F-box_dom"/>
</dbReference>
<dbReference type="SUPFAM" id="SSF81383">
    <property type="entry name" value="F-box domain"/>
    <property type="match status" value="1"/>
</dbReference>
<dbReference type="Proteomes" id="UP001215598">
    <property type="component" value="Unassembled WGS sequence"/>
</dbReference>
<keyword evidence="3" id="KW-1185">Reference proteome</keyword>
<reference evidence="2" key="1">
    <citation type="submission" date="2023-03" db="EMBL/GenBank/DDBJ databases">
        <title>Massive genome expansion in bonnet fungi (Mycena s.s.) driven by repeated elements and novel gene families across ecological guilds.</title>
        <authorList>
            <consortium name="Lawrence Berkeley National Laboratory"/>
            <person name="Harder C.B."/>
            <person name="Miyauchi S."/>
            <person name="Viragh M."/>
            <person name="Kuo A."/>
            <person name="Thoen E."/>
            <person name="Andreopoulos B."/>
            <person name="Lu D."/>
            <person name="Skrede I."/>
            <person name="Drula E."/>
            <person name="Henrissat B."/>
            <person name="Morin E."/>
            <person name="Kohler A."/>
            <person name="Barry K."/>
            <person name="LaButti K."/>
            <person name="Morin E."/>
            <person name="Salamov A."/>
            <person name="Lipzen A."/>
            <person name="Mereny Z."/>
            <person name="Hegedus B."/>
            <person name="Baldrian P."/>
            <person name="Stursova M."/>
            <person name="Weitz H."/>
            <person name="Taylor A."/>
            <person name="Grigoriev I.V."/>
            <person name="Nagy L.G."/>
            <person name="Martin F."/>
            <person name="Kauserud H."/>
        </authorList>
    </citation>
    <scope>NUCLEOTIDE SEQUENCE</scope>
    <source>
        <strain evidence="2">CBHHK182m</strain>
    </source>
</reference>
<gene>
    <name evidence="2" type="ORF">B0H16DRAFT_650700</name>
</gene>
<name>A0AAD7NFS2_9AGAR</name>
<organism evidence="2 3">
    <name type="scientific">Mycena metata</name>
    <dbReference type="NCBI Taxonomy" id="1033252"/>
    <lineage>
        <taxon>Eukaryota</taxon>
        <taxon>Fungi</taxon>
        <taxon>Dikarya</taxon>
        <taxon>Basidiomycota</taxon>
        <taxon>Agaricomycotina</taxon>
        <taxon>Agaricomycetes</taxon>
        <taxon>Agaricomycetidae</taxon>
        <taxon>Agaricales</taxon>
        <taxon>Marasmiineae</taxon>
        <taxon>Mycenaceae</taxon>
        <taxon>Mycena</taxon>
    </lineage>
</organism>
<accession>A0AAD7NFS2</accession>
<dbReference type="AlphaFoldDB" id="A0AAD7NFS2"/>
<dbReference type="PROSITE" id="PS50181">
    <property type="entry name" value="FBOX"/>
    <property type="match status" value="1"/>
</dbReference>
<protein>
    <recommendedName>
        <fullName evidence="1">F-box domain-containing protein</fullName>
    </recommendedName>
</protein>
<dbReference type="EMBL" id="JARKIB010000042">
    <property type="protein sequence ID" value="KAJ7758348.1"/>
    <property type="molecule type" value="Genomic_DNA"/>
</dbReference>